<dbReference type="RefSeq" id="WP_160779633.1">
    <property type="nucleotide sequence ID" value="NZ_BAAAZF010000001.1"/>
</dbReference>
<proteinExistence type="predicted"/>
<evidence type="ECO:0000313" key="1">
    <source>
        <dbReference type="EMBL" id="MXP32283.1"/>
    </source>
</evidence>
<dbReference type="PROSITE" id="PS51257">
    <property type="entry name" value="PROKAR_LIPOPROTEIN"/>
    <property type="match status" value="1"/>
</dbReference>
<dbReference type="AlphaFoldDB" id="A0A845AT07"/>
<name>A0A845AT07_9SPHN</name>
<evidence type="ECO:0008006" key="3">
    <source>
        <dbReference type="Google" id="ProtNLM"/>
    </source>
</evidence>
<gene>
    <name evidence="1" type="ORF">GRI94_10685</name>
</gene>
<dbReference type="EMBL" id="WTYE01000001">
    <property type="protein sequence ID" value="MXP32283.1"/>
    <property type="molecule type" value="Genomic_DNA"/>
</dbReference>
<dbReference type="Proteomes" id="UP000446786">
    <property type="component" value="Unassembled WGS sequence"/>
</dbReference>
<protein>
    <recommendedName>
        <fullName evidence="3">Lipoprotein</fullName>
    </recommendedName>
</protein>
<reference evidence="1 2" key="1">
    <citation type="submission" date="2019-12" db="EMBL/GenBank/DDBJ databases">
        <title>Genomic-based taxomic classification of the family Erythrobacteraceae.</title>
        <authorList>
            <person name="Xu L."/>
        </authorList>
    </citation>
    <scope>NUCLEOTIDE SEQUENCE [LARGE SCALE GENOMIC DNA]</scope>
    <source>
        <strain evidence="1 2">JCM 16677</strain>
    </source>
</reference>
<accession>A0A845AT07</accession>
<comment type="caution">
    <text evidence="1">The sequence shown here is derived from an EMBL/GenBank/DDBJ whole genome shotgun (WGS) entry which is preliminary data.</text>
</comment>
<keyword evidence="2" id="KW-1185">Reference proteome</keyword>
<sequence>MRYCLIPLIGTAALASCSNQGTLEKDEIPATQLALASQYKTSIEEAAQGCLDDPRSINLKLFPSSESRWQHITGDQSRSSFVWDAWIDTKRQHFEIFTAVGDLKGTSAASPEVIYCIAESLDLPVEREVVSRAWNPVSLRMVVRDFPSSDDPASGVSFKLTMSGDEAEFQSQRDLGRES</sequence>
<evidence type="ECO:0000313" key="2">
    <source>
        <dbReference type="Proteomes" id="UP000446786"/>
    </source>
</evidence>
<organism evidence="1 2">
    <name type="scientific">Parerythrobacter jejuensis</name>
    <dbReference type="NCBI Taxonomy" id="795812"/>
    <lineage>
        <taxon>Bacteria</taxon>
        <taxon>Pseudomonadati</taxon>
        <taxon>Pseudomonadota</taxon>
        <taxon>Alphaproteobacteria</taxon>
        <taxon>Sphingomonadales</taxon>
        <taxon>Erythrobacteraceae</taxon>
        <taxon>Parerythrobacter</taxon>
    </lineage>
</organism>